<reference evidence="2 3" key="1">
    <citation type="submission" date="2020-01" db="EMBL/GenBank/DDBJ databases">
        <authorList>
            <person name="Gupta K D."/>
        </authorList>
    </citation>
    <scope>NUCLEOTIDE SEQUENCE [LARGE SCALE GENOMIC DNA]</scope>
</reference>
<dbReference type="AlphaFoldDB" id="A0A8S0VRQ0"/>
<comment type="caution">
    <text evidence="2">The sequence shown here is derived from an EMBL/GenBank/DDBJ whole genome shotgun (WGS) entry which is preliminary data.</text>
</comment>
<dbReference type="Proteomes" id="UP000467700">
    <property type="component" value="Unassembled WGS sequence"/>
</dbReference>
<name>A0A8S0VRQ0_CYCAE</name>
<accession>A0A8S0VRQ0</accession>
<evidence type="ECO:0000313" key="3">
    <source>
        <dbReference type="Proteomes" id="UP000467700"/>
    </source>
</evidence>
<proteinExistence type="predicted"/>
<keyword evidence="3" id="KW-1185">Reference proteome</keyword>
<feature type="compositionally biased region" description="Polar residues" evidence="1">
    <location>
        <begin position="14"/>
        <end position="26"/>
    </location>
</feature>
<gene>
    <name evidence="2" type="ORF">AAE3_LOCUS6626</name>
</gene>
<feature type="region of interest" description="Disordered" evidence="1">
    <location>
        <begin position="1"/>
        <end position="30"/>
    </location>
</feature>
<dbReference type="EMBL" id="CACVBS010000044">
    <property type="protein sequence ID" value="CAA7264379.1"/>
    <property type="molecule type" value="Genomic_DNA"/>
</dbReference>
<evidence type="ECO:0000256" key="1">
    <source>
        <dbReference type="SAM" id="MobiDB-lite"/>
    </source>
</evidence>
<evidence type="ECO:0000313" key="2">
    <source>
        <dbReference type="EMBL" id="CAA7264379.1"/>
    </source>
</evidence>
<protein>
    <submittedName>
        <fullName evidence="2">Uncharacterized protein</fullName>
    </submittedName>
</protein>
<organism evidence="2 3">
    <name type="scientific">Cyclocybe aegerita</name>
    <name type="common">Black poplar mushroom</name>
    <name type="synonym">Agrocybe aegerita</name>
    <dbReference type="NCBI Taxonomy" id="1973307"/>
    <lineage>
        <taxon>Eukaryota</taxon>
        <taxon>Fungi</taxon>
        <taxon>Dikarya</taxon>
        <taxon>Basidiomycota</taxon>
        <taxon>Agaricomycotina</taxon>
        <taxon>Agaricomycetes</taxon>
        <taxon>Agaricomycetidae</taxon>
        <taxon>Agaricales</taxon>
        <taxon>Agaricineae</taxon>
        <taxon>Bolbitiaceae</taxon>
        <taxon>Cyclocybe</taxon>
    </lineage>
</organism>
<dbReference type="OrthoDB" id="3050646at2759"/>
<sequence length="255" mass="28266">MSAIDSPGLPTRASKMSSIPSLSPRRQQGDSDALLCKGRFGLEMLSVYYYEGRSAVRAAVLFKTTFVLPSDQKLKYAECPITVDTPNNNKGRIAIVDYHPIENEVITSPHWSNNGARGRMSLRAVNNRQAQPSSISWFFKNSAGPGDTTTTYPSVLTLLFVVEPEQSPRNPWFEFNLKLTRDLKVEVRSDNWLTNLRDRLVRNLKDGSRTFEIAGQYNPEHAKEALKLLHSSEPSVGLGAAVHGATRTGDTSEAV</sequence>